<reference evidence="2" key="1">
    <citation type="submission" date="2021-05" db="EMBL/GenBank/DDBJ databases">
        <title>Comparative genomics of three Colletotrichum scovillei strains and genetic complementation revealed genes involved fungal growth and virulence on chili pepper.</title>
        <authorList>
            <person name="Hsieh D.-K."/>
            <person name="Chuang S.-C."/>
            <person name="Chen C.-Y."/>
            <person name="Chao Y.-T."/>
            <person name="Lu M.-Y.J."/>
            <person name="Lee M.-H."/>
            <person name="Shih M.-C."/>
        </authorList>
    </citation>
    <scope>NUCLEOTIDE SEQUENCE</scope>
    <source>
        <strain evidence="2">Coll-153</strain>
    </source>
</reference>
<organism evidence="2 3">
    <name type="scientific">Colletotrichum scovillei</name>
    <dbReference type="NCBI Taxonomy" id="1209932"/>
    <lineage>
        <taxon>Eukaryota</taxon>
        <taxon>Fungi</taxon>
        <taxon>Dikarya</taxon>
        <taxon>Ascomycota</taxon>
        <taxon>Pezizomycotina</taxon>
        <taxon>Sordariomycetes</taxon>
        <taxon>Hypocreomycetidae</taxon>
        <taxon>Glomerellales</taxon>
        <taxon>Glomerellaceae</taxon>
        <taxon>Colletotrichum</taxon>
        <taxon>Colletotrichum acutatum species complex</taxon>
    </lineage>
</organism>
<evidence type="ECO:0000256" key="1">
    <source>
        <dbReference type="SAM" id="SignalP"/>
    </source>
</evidence>
<protein>
    <submittedName>
        <fullName evidence="2">Uncharacterized protein</fullName>
    </submittedName>
</protein>
<sequence length="84" mass="9391">LGSTHQNPTCRVYLSLLLVFRPGCRSASGWLRPLCKGDTCMSSSPVQSLHSCSPPMKSIFRPLYMRVESSVPLAPIYVIPRRQK</sequence>
<keyword evidence="1" id="KW-0732">Signal</keyword>
<evidence type="ECO:0000313" key="3">
    <source>
        <dbReference type="Proteomes" id="UP000699042"/>
    </source>
</evidence>
<dbReference type="EMBL" id="JAESDN010000004">
    <property type="protein sequence ID" value="KAG7051748.1"/>
    <property type="molecule type" value="Genomic_DNA"/>
</dbReference>
<feature type="signal peptide" evidence="1">
    <location>
        <begin position="1"/>
        <end position="26"/>
    </location>
</feature>
<feature type="chain" id="PRO_5040317872" evidence="1">
    <location>
        <begin position="27"/>
        <end position="84"/>
    </location>
</feature>
<comment type="caution">
    <text evidence="2">The sequence shown here is derived from an EMBL/GenBank/DDBJ whole genome shotgun (WGS) entry which is preliminary data.</text>
</comment>
<evidence type="ECO:0000313" key="2">
    <source>
        <dbReference type="EMBL" id="KAG7051748.1"/>
    </source>
</evidence>
<gene>
    <name evidence="2" type="ORF">JMJ77_002364</name>
</gene>
<keyword evidence="3" id="KW-1185">Reference proteome</keyword>
<name>A0A9P7R7U3_9PEZI</name>
<dbReference type="Proteomes" id="UP000699042">
    <property type="component" value="Unassembled WGS sequence"/>
</dbReference>
<dbReference type="AlphaFoldDB" id="A0A9P7R7U3"/>
<accession>A0A9P7R7U3</accession>
<feature type="non-terminal residue" evidence="2">
    <location>
        <position position="1"/>
    </location>
</feature>
<proteinExistence type="predicted"/>